<evidence type="ECO:0000313" key="1">
    <source>
        <dbReference type="EMBL" id="MCA8381212.1"/>
    </source>
</evidence>
<dbReference type="Pfam" id="PF05488">
    <property type="entry name" value="PAAR_motif"/>
    <property type="match status" value="1"/>
</dbReference>
<dbReference type="CDD" id="cd14744">
    <property type="entry name" value="PAAR_CT_2"/>
    <property type="match status" value="1"/>
</dbReference>
<reference evidence="1" key="1">
    <citation type="submission" date="2023-08" db="EMBL/GenBank/DDBJ databases">
        <title>A collection of bacterial strains from the Burkholderia cepacia Research Laboratory and Repository.</title>
        <authorList>
            <person name="Lipuma J."/>
            <person name="Spilker T."/>
        </authorList>
    </citation>
    <scope>NUCLEOTIDE SEQUENCE</scope>
    <source>
        <strain evidence="1">AU0862</strain>
    </source>
</reference>
<dbReference type="InterPro" id="IPR008727">
    <property type="entry name" value="PAAR_motif"/>
</dbReference>
<evidence type="ECO:0000313" key="2">
    <source>
        <dbReference type="Proteomes" id="UP001199070"/>
    </source>
</evidence>
<sequence length="183" mass="19915">MKRYLLKVGDTSTTGGIVIEGVDSCTHHGTALTFIGAQVVCNACQSPGVIAAQGPRWPDHLMGKEQALDGDLCLCKCYPPPVMIASQTDSFHSFESHNLAEMGYGPSGQSLTEEYRGNCDERVRVLDANNQPVCSSPYHIRTSTGVVYKGLTDSQGYCPRVYTKDVSKLDIAVGLQALERWEQ</sequence>
<proteinExistence type="predicted"/>
<comment type="caution">
    <text evidence="1">The sequence shown here is derived from an EMBL/GenBank/DDBJ whole genome shotgun (WGS) entry which is preliminary data.</text>
</comment>
<dbReference type="EMBL" id="JAIZTC010000005">
    <property type="protein sequence ID" value="MCA8381212.1"/>
    <property type="molecule type" value="Genomic_DNA"/>
</dbReference>
<accession>A0AAW4THP1</accession>
<dbReference type="AlphaFoldDB" id="A0AAW4THP1"/>
<dbReference type="Proteomes" id="UP001199070">
    <property type="component" value="Unassembled WGS sequence"/>
</dbReference>
<name>A0AAW4THP1_9BURK</name>
<gene>
    <name evidence="1" type="ORF">LGN22_20215</name>
</gene>
<organism evidence="1 2">
    <name type="scientific">Burkholderia cenocepacia</name>
    <dbReference type="NCBI Taxonomy" id="95486"/>
    <lineage>
        <taxon>Bacteria</taxon>
        <taxon>Pseudomonadati</taxon>
        <taxon>Pseudomonadota</taxon>
        <taxon>Betaproteobacteria</taxon>
        <taxon>Burkholderiales</taxon>
        <taxon>Burkholderiaceae</taxon>
        <taxon>Burkholderia</taxon>
        <taxon>Burkholderia cepacia complex</taxon>
    </lineage>
</organism>
<dbReference type="RefSeq" id="WP_226134410.1">
    <property type="nucleotide sequence ID" value="NZ_JAIZTC010000005.1"/>
</dbReference>
<protein>
    <submittedName>
        <fullName evidence="1">PAAR domain-containing protein</fullName>
    </submittedName>
</protein>